<evidence type="ECO:0000256" key="17">
    <source>
        <dbReference type="ARBA" id="ARBA00044262"/>
    </source>
</evidence>
<sequence>MAGYKNKPIHGIPEEECLLGERPDAPLPKPISPKAKALRVAALLTALISAIALALTLTNGNRKPDQPPVASYRSRKQVTHTPHSCNSIQDGYQCFADLSHSWGQYSPYFSLAINDSSSTSHSGSSSSSISSISDAVPQQCNITFVQVLSRHGARYPTASKSEKYAQLIKDIQANATAYKGKASFLKTYNYTLGSDDLTTFGENQMVNSGIKFYSRYESLSRNNIPFIRASGSSRVIESGQLFIEGFQKSKKLDKHALSQSSPKINVVISEEAGSNNTLNHNTCPAFESSTLSDKVEDNYTAIFVPEIQSRLQSLLPGTSLSLDEVTYLMDLCAFNTVSDTPDGSTKSAFCALFTASEWKEYNYYQSLSKYYGYGAGNPLGPTQGVGFVNELIARLTHTPVRDHTTTNRTLDSKRSTFPLDKAIYADFTHDNGLISIYFALGLYNGTAPLPKNHVQSFERADGYSASWTVPFGARAYVEMMDCGGEQPLVRILVNDRVVPLSGCDVDEMGRCKRDDFVRALSFAREGGRWEDCYV</sequence>
<keyword evidence="5" id="KW-0964">Secreted</keyword>
<evidence type="ECO:0000256" key="6">
    <source>
        <dbReference type="ARBA" id="ARBA00022801"/>
    </source>
</evidence>
<dbReference type="Pfam" id="PF00328">
    <property type="entry name" value="His_Phos_2"/>
    <property type="match status" value="1"/>
</dbReference>
<comment type="similarity">
    <text evidence="2">Belongs to the histidine acid phosphatase family.</text>
</comment>
<comment type="catalytic activity">
    <reaction evidence="12">
        <text>1D-myo-inositol 1,2-bisphosphate + H2O = 1D-myo-inositol 2-phosphate + phosphate</text>
        <dbReference type="Rhea" id="RHEA:77135"/>
        <dbReference type="ChEBI" id="CHEBI:15377"/>
        <dbReference type="ChEBI" id="CHEBI:43474"/>
        <dbReference type="ChEBI" id="CHEBI:84142"/>
        <dbReference type="ChEBI" id="CHEBI:195539"/>
    </reaction>
    <physiologicalReaction direction="left-to-right" evidence="12">
        <dbReference type="Rhea" id="RHEA:77136"/>
    </physiologicalReaction>
</comment>
<reference evidence="18" key="2">
    <citation type="journal article" date="2023" name="IMA Fungus">
        <title>Comparative genomic study of the Penicillium genus elucidates a diverse pangenome and 15 lateral gene transfer events.</title>
        <authorList>
            <person name="Petersen C."/>
            <person name="Sorensen T."/>
            <person name="Nielsen M.R."/>
            <person name="Sondergaard T.E."/>
            <person name="Sorensen J.L."/>
            <person name="Fitzpatrick D.A."/>
            <person name="Frisvad J.C."/>
            <person name="Nielsen K.L."/>
        </authorList>
    </citation>
    <scope>NUCLEOTIDE SEQUENCE</scope>
    <source>
        <strain evidence="18">IBT 30069</strain>
    </source>
</reference>
<dbReference type="AlphaFoldDB" id="A0A9W9FYS8"/>
<evidence type="ECO:0000256" key="9">
    <source>
        <dbReference type="ARBA" id="ARBA00041857"/>
    </source>
</evidence>
<dbReference type="GO" id="GO:0003993">
    <property type="term" value="F:acid phosphatase activity"/>
    <property type="evidence" value="ECO:0007669"/>
    <property type="project" value="TreeGrafter"/>
</dbReference>
<dbReference type="PANTHER" id="PTHR20963:SF24">
    <property type="entry name" value="3-PHYTASE B"/>
    <property type="match status" value="1"/>
</dbReference>
<comment type="catalytic activity">
    <reaction evidence="13">
        <text>1D-myo-inositol 1,2,6-trisphosphate + H2O = 1D-myo-inositol 1,2-bisphosphate + phosphate</text>
        <dbReference type="Rhea" id="RHEA:77131"/>
        <dbReference type="ChEBI" id="CHEBI:15377"/>
        <dbReference type="ChEBI" id="CHEBI:43474"/>
        <dbReference type="ChEBI" id="CHEBI:195537"/>
        <dbReference type="ChEBI" id="CHEBI:195539"/>
    </reaction>
    <physiologicalReaction direction="left-to-right" evidence="13">
        <dbReference type="Rhea" id="RHEA:77132"/>
    </physiologicalReaction>
</comment>
<proteinExistence type="inferred from homology"/>
<keyword evidence="7" id="KW-1015">Disulfide bond</keyword>
<dbReference type="InterPro" id="IPR029033">
    <property type="entry name" value="His_PPase_superfam"/>
</dbReference>
<comment type="catalytic activity">
    <reaction evidence="11">
        <text>1D-myo-inositol 1,2,5,6-tetrakisphosphate + H2O = 1D-myo-inositol 1,2,6-trisphosphate + phosphate</text>
        <dbReference type="Rhea" id="RHEA:77119"/>
        <dbReference type="ChEBI" id="CHEBI:15377"/>
        <dbReference type="ChEBI" id="CHEBI:43474"/>
        <dbReference type="ChEBI" id="CHEBI:195535"/>
        <dbReference type="ChEBI" id="CHEBI:195537"/>
    </reaction>
    <physiologicalReaction direction="left-to-right" evidence="11">
        <dbReference type="Rhea" id="RHEA:77120"/>
    </physiologicalReaction>
</comment>
<organism evidence="18 19">
    <name type="scientific">Penicillium angulare</name>
    <dbReference type="NCBI Taxonomy" id="116970"/>
    <lineage>
        <taxon>Eukaryota</taxon>
        <taxon>Fungi</taxon>
        <taxon>Dikarya</taxon>
        <taxon>Ascomycota</taxon>
        <taxon>Pezizomycotina</taxon>
        <taxon>Eurotiomycetes</taxon>
        <taxon>Eurotiomycetidae</taxon>
        <taxon>Eurotiales</taxon>
        <taxon>Aspergillaceae</taxon>
        <taxon>Penicillium</taxon>
    </lineage>
</organism>
<evidence type="ECO:0000256" key="2">
    <source>
        <dbReference type="ARBA" id="ARBA00005375"/>
    </source>
</evidence>
<keyword evidence="8" id="KW-0325">Glycoprotein</keyword>
<dbReference type="EC" id="3.1.3.8" evidence="4"/>
<comment type="subcellular location">
    <subcellularLocation>
        <location evidence="1">Secreted</location>
    </subcellularLocation>
</comment>
<dbReference type="InterPro" id="IPR033379">
    <property type="entry name" value="Acid_Pase_AS"/>
</dbReference>
<dbReference type="SUPFAM" id="SSF53254">
    <property type="entry name" value="Phosphoglycerate mutase-like"/>
    <property type="match status" value="1"/>
</dbReference>
<dbReference type="GO" id="GO:0005576">
    <property type="term" value="C:extracellular region"/>
    <property type="evidence" value="ECO:0007669"/>
    <property type="project" value="UniProtKB-SubCell"/>
</dbReference>
<comment type="catalytic activity">
    <reaction evidence="15">
        <text>1D-myo-inositol hexakisphosphate + H2O = 1D-myo-inositol 1,2,4,5,6-pentakisphosphate + phosphate</text>
        <dbReference type="Rhea" id="RHEA:16989"/>
        <dbReference type="ChEBI" id="CHEBI:15377"/>
        <dbReference type="ChEBI" id="CHEBI:43474"/>
        <dbReference type="ChEBI" id="CHEBI:57798"/>
        <dbReference type="ChEBI" id="CHEBI:58130"/>
        <dbReference type="EC" id="3.1.3.8"/>
    </reaction>
    <physiologicalReaction direction="left-to-right" evidence="15">
        <dbReference type="Rhea" id="RHEA:16990"/>
    </physiologicalReaction>
</comment>
<comment type="caution">
    <text evidence="18">The sequence shown here is derived from an EMBL/GenBank/DDBJ whole genome shotgun (WGS) entry which is preliminary data.</text>
</comment>
<name>A0A9W9FYS8_9EURO</name>
<evidence type="ECO:0000256" key="3">
    <source>
        <dbReference type="ARBA" id="ARBA00011245"/>
    </source>
</evidence>
<evidence type="ECO:0000313" key="19">
    <source>
        <dbReference type="Proteomes" id="UP001149165"/>
    </source>
</evidence>
<evidence type="ECO:0000256" key="16">
    <source>
        <dbReference type="ARBA" id="ARBA00044106"/>
    </source>
</evidence>
<gene>
    <name evidence="18" type="ORF">N7456_004727</name>
</gene>
<dbReference type="OrthoDB" id="6509975at2759"/>
<dbReference type="PANTHER" id="PTHR20963">
    <property type="entry name" value="MULTIPLE INOSITOL POLYPHOSPHATE PHOSPHATASE-RELATED"/>
    <property type="match status" value="1"/>
</dbReference>
<evidence type="ECO:0000256" key="11">
    <source>
        <dbReference type="ARBA" id="ARBA00043670"/>
    </source>
</evidence>
<keyword evidence="6" id="KW-0378">Hydrolase</keyword>
<comment type="subunit">
    <text evidence="3">Monomer.</text>
</comment>
<dbReference type="CDD" id="cd07061">
    <property type="entry name" value="HP_HAP_like"/>
    <property type="match status" value="1"/>
</dbReference>
<dbReference type="Gene3D" id="3.40.50.1240">
    <property type="entry name" value="Phosphoglycerate mutase-like"/>
    <property type="match status" value="1"/>
</dbReference>
<accession>A0A9W9FYS8</accession>
<evidence type="ECO:0000256" key="13">
    <source>
        <dbReference type="ARBA" id="ARBA00043721"/>
    </source>
</evidence>
<evidence type="ECO:0000256" key="15">
    <source>
        <dbReference type="ARBA" id="ARBA00043788"/>
    </source>
</evidence>
<evidence type="ECO:0000256" key="4">
    <source>
        <dbReference type="ARBA" id="ARBA00012632"/>
    </source>
</evidence>
<evidence type="ECO:0000256" key="8">
    <source>
        <dbReference type="ARBA" id="ARBA00023180"/>
    </source>
</evidence>
<evidence type="ECO:0000256" key="7">
    <source>
        <dbReference type="ARBA" id="ARBA00023157"/>
    </source>
</evidence>
<evidence type="ECO:0000256" key="14">
    <source>
        <dbReference type="ARBA" id="ARBA00043748"/>
    </source>
</evidence>
<dbReference type="FunFam" id="3.40.50.1240:FF:000027">
    <property type="entry name" value="3-phytase A"/>
    <property type="match status" value="1"/>
</dbReference>
<reference evidence="18" key="1">
    <citation type="submission" date="2022-11" db="EMBL/GenBank/DDBJ databases">
        <authorList>
            <person name="Petersen C."/>
        </authorList>
    </citation>
    <scope>NUCLEOTIDE SEQUENCE</scope>
    <source>
        <strain evidence="18">IBT 30069</strain>
    </source>
</reference>
<dbReference type="InterPro" id="IPR000560">
    <property type="entry name" value="His_Pase_clade-2"/>
</dbReference>
<dbReference type="PROSITE" id="PS00778">
    <property type="entry name" value="HIS_ACID_PHOSPHAT_2"/>
    <property type="match status" value="1"/>
</dbReference>
<evidence type="ECO:0000256" key="5">
    <source>
        <dbReference type="ARBA" id="ARBA00022525"/>
    </source>
</evidence>
<keyword evidence="19" id="KW-1185">Reference proteome</keyword>
<dbReference type="GO" id="GO:0016158">
    <property type="term" value="F:inositol hexakisphosphate 3-phosphatase activity"/>
    <property type="evidence" value="ECO:0007669"/>
    <property type="project" value="UniProtKB-EC"/>
</dbReference>
<dbReference type="Proteomes" id="UP001149165">
    <property type="component" value="Unassembled WGS sequence"/>
</dbReference>
<protein>
    <recommendedName>
        <fullName evidence="16">Phytase A</fullName>
        <ecNumber evidence="4">3.1.3.8</ecNumber>
    </recommendedName>
    <alternativeName>
        <fullName evidence="17">Histidine acid phosphatase phyA</fullName>
    </alternativeName>
    <alternativeName>
        <fullName evidence="10">Myo-inositol hexakisphosphate phosphohydrolase A</fullName>
    </alternativeName>
    <alternativeName>
        <fullName evidence="9">Myo-inositol-hexaphosphate 3-phosphohydrolase A</fullName>
    </alternativeName>
</protein>
<evidence type="ECO:0000256" key="10">
    <source>
        <dbReference type="ARBA" id="ARBA00042300"/>
    </source>
</evidence>
<dbReference type="PROSITE" id="PS00616">
    <property type="entry name" value="HIS_ACID_PHOSPHAT_1"/>
    <property type="match status" value="1"/>
</dbReference>
<evidence type="ECO:0000256" key="1">
    <source>
        <dbReference type="ARBA" id="ARBA00004613"/>
    </source>
</evidence>
<evidence type="ECO:0000313" key="18">
    <source>
        <dbReference type="EMBL" id="KAJ5108052.1"/>
    </source>
</evidence>
<evidence type="ECO:0000256" key="12">
    <source>
        <dbReference type="ARBA" id="ARBA00043675"/>
    </source>
</evidence>
<dbReference type="EMBL" id="JAPQKH010000003">
    <property type="protein sequence ID" value="KAJ5108052.1"/>
    <property type="molecule type" value="Genomic_DNA"/>
</dbReference>
<comment type="catalytic activity">
    <reaction evidence="14">
        <text>1D-myo-inositol 1,2,4,5,6-pentakisphosphate + H2O = 1D-myo-inositol 1,2,5,6-tetrakisphosphate + phosphate</text>
        <dbReference type="Rhea" id="RHEA:77115"/>
        <dbReference type="ChEBI" id="CHEBI:15377"/>
        <dbReference type="ChEBI" id="CHEBI:43474"/>
        <dbReference type="ChEBI" id="CHEBI:57798"/>
        <dbReference type="ChEBI" id="CHEBI:195535"/>
    </reaction>
    <physiologicalReaction direction="left-to-right" evidence="14">
        <dbReference type="Rhea" id="RHEA:77116"/>
    </physiologicalReaction>
</comment>